<feature type="region of interest" description="Disordered" evidence="1">
    <location>
        <begin position="314"/>
        <end position="347"/>
    </location>
</feature>
<proteinExistence type="predicted"/>
<dbReference type="GeneID" id="6008747"/>
<dbReference type="RefSeq" id="XP_001832263.1">
    <property type="nucleotide sequence ID" value="XM_001832211.2"/>
</dbReference>
<dbReference type="Proteomes" id="UP000001861">
    <property type="component" value="Unassembled WGS sequence"/>
</dbReference>
<protein>
    <recommendedName>
        <fullName evidence="5">Transmembrane protein</fullName>
    </recommendedName>
</protein>
<keyword evidence="2" id="KW-1133">Transmembrane helix</keyword>
<feature type="transmembrane region" description="Helical" evidence="2">
    <location>
        <begin position="230"/>
        <end position="251"/>
    </location>
</feature>
<gene>
    <name evidence="3" type="ORF">CC1G_02525</name>
</gene>
<keyword evidence="2" id="KW-0472">Membrane</keyword>
<dbReference type="EMBL" id="AACS02000009">
    <property type="protein sequence ID" value="EAU89636.1"/>
    <property type="molecule type" value="Genomic_DNA"/>
</dbReference>
<name>A8NBR5_COPC7</name>
<keyword evidence="2" id="KW-0812">Transmembrane</keyword>
<evidence type="ECO:0000313" key="4">
    <source>
        <dbReference type="Proteomes" id="UP000001861"/>
    </source>
</evidence>
<keyword evidence="4" id="KW-1185">Reference proteome</keyword>
<dbReference type="KEGG" id="cci:CC1G_02525"/>
<sequence>MVDWQSPEQMQRQAMAFTNLNHALFGLYLYEWFLSLQFDIAFVRGKRKFRWPMIFYFANRYLLLFAMIGIIISLDVVSEINCQALYTFNQIAGDAAVGLASINLAIRTVAIWSHNRWIIFGLVLIILGHWSLILQGVQLKASWVDGVGCVITETNNKILAAIFIYSMCFDLITLLINTYKLLGLSSRVSRGLGTSRLSQMIFEDGLIFFFIAFIANLTATVFMVLNLSQIMSVIFNVPAAVFSTIVACRAVRRLTNFNLKGNGVVEIYTSGTQSSNAQANRTGRPPTATAHHITKGGIKSDGVHVQMETFSHVENDDSYEQAGNGKRRADSETDVEVDLEAAKGSRL</sequence>
<dbReference type="OrthoDB" id="3197626at2759"/>
<evidence type="ECO:0008006" key="5">
    <source>
        <dbReference type="Google" id="ProtNLM"/>
    </source>
</evidence>
<dbReference type="STRING" id="240176.A8NBR5"/>
<accession>A8NBR5</accession>
<reference evidence="3 4" key="1">
    <citation type="journal article" date="2010" name="Proc. Natl. Acad. Sci. U.S.A.">
        <title>Insights into evolution of multicellular fungi from the assembled chromosomes of the mushroom Coprinopsis cinerea (Coprinus cinereus).</title>
        <authorList>
            <person name="Stajich J.E."/>
            <person name="Wilke S.K."/>
            <person name="Ahren D."/>
            <person name="Au C.H."/>
            <person name="Birren B.W."/>
            <person name="Borodovsky M."/>
            <person name="Burns C."/>
            <person name="Canback B."/>
            <person name="Casselton L.A."/>
            <person name="Cheng C.K."/>
            <person name="Deng J."/>
            <person name="Dietrich F.S."/>
            <person name="Fargo D.C."/>
            <person name="Farman M.L."/>
            <person name="Gathman A.C."/>
            <person name="Goldberg J."/>
            <person name="Guigo R."/>
            <person name="Hoegger P.J."/>
            <person name="Hooker J.B."/>
            <person name="Huggins A."/>
            <person name="James T.Y."/>
            <person name="Kamada T."/>
            <person name="Kilaru S."/>
            <person name="Kodira C."/>
            <person name="Kues U."/>
            <person name="Kupfer D."/>
            <person name="Kwan H.S."/>
            <person name="Lomsadze A."/>
            <person name="Li W."/>
            <person name="Lilly W.W."/>
            <person name="Ma L.J."/>
            <person name="Mackey A.J."/>
            <person name="Manning G."/>
            <person name="Martin F."/>
            <person name="Muraguchi H."/>
            <person name="Natvig D.O."/>
            <person name="Palmerini H."/>
            <person name="Ramesh M.A."/>
            <person name="Rehmeyer C.J."/>
            <person name="Roe B.A."/>
            <person name="Shenoy N."/>
            <person name="Stanke M."/>
            <person name="Ter-Hovhannisyan V."/>
            <person name="Tunlid A."/>
            <person name="Velagapudi R."/>
            <person name="Vision T.J."/>
            <person name="Zeng Q."/>
            <person name="Zolan M.E."/>
            <person name="Pukkila P.J."/>
        </authorList>
    </citation>
    <scope>NUCLEOTIDE SEQUENCE [LARGE SCALE GENOMIC DNA]</scope>
    <source>
        <strain evidence="4">Okayama-7 / 130 / ATCC MYA-4618 / FGSC 9003</strain>
    </source>
</reference>
<feature type="transmembrane region" description="Helical" evidence="2">
    <location>
        <begin position="54"/>
        <end position="74"/>
    </location>
</feature>
<evidence type="ECO:0000313" key="3">
    <source>
        <dbReference type="EMBL" id="EAU89636.1"/>
    </source>
</evidence>
<feature type="transmembrane region" description="Helical" evidence="2">
    <location>
        <begin position="158"/>
        <end position="179"/>
    </location>
</feature>
<feature type="transmembrane region" description="Helical" evidence="2">
    <location>
        <begin position="118"/>
        <end position="138"/>
    </location>
</feature>
<feature type="transmembrane region" description="Helical" evidence="2">
    <location>
        <begin position="86"/>
        <end position="106"/>
    </location>
</feature>
<organism evidence="3 4">
    <name type="scientific">Coprinopsis cinerea (strain Okayama-7 / 130 / ATCC MYA-4618 / FGSC 9003)</name>
    <name type="common">Inky cap fungus</name>
    <name type="synonym">Hormographiella aspergillata</name>
    <dbReference type="NCBI Taxonomy" id="240176"/>
    <lineage>
        <taxon>Eukaryota</taxon>
        <taxon>Fungi</taxon>
        <taxon>Dikarya</taxon>
        <taxon>Basidiomycota</taxon>
        <taxon>Agaricomycotina</taxon>
        <taxon>Agaricomycetes</taxon>
        <taxon>Agaricomycetidae</taxon>
        <taxon>Agaricales</taxon>
        <taxon>Agaricineae</taxon>
        <taxon>Psathyrellaceae</taxon>
        <taxon>Coprinopsis</taxon>
    </lineage>
</organism>
<evidence type="ECO:0000256" key="1">
    <source>
        <dbReference type="SAM" id="MobiDB-lite"/>
    </source>
</evidence>
<comment type="caution">
    <text evidence="3">The sequence shown here is derived from an EMBL/GenBank/DDBJ whole genome shotgun (WGS) entry which is preliminary data.</text>
</comment>
<dbReference type="VEuPathDB" id="FungiDB:CC1G_02525"/>
<feature type="transmembrane region" description="Helical" evidence="2">
    <location>
        <begin position="20"/>
        <end position="42"/>
    </location>
</feature>
<dbReference type="InParanoid" id="A8NBR5"/>
<feature type="transmembrane region" description="Helical" evidence="2">
    <location>
        <begin position="200"/>
        <end position="224"/>
    </location>
</feature>
<dbReference type="AlphaFoldDB" id="A8NBR5"/>
<evidence type="ECO:0000256" key="2">
    <source>
        <dbReference type="SAM" id="Phobius"/>
    </source>
</evidence>
<dbReference type="OMA" id="RYCLLFT"/>